<dbReference type="PANTHER" id="PTHR30616">
    <property type="entry name" value="UNCHARACTERIZED PROTEIN YFIH"/>
    <property type="match status" value="1"/>
</dbReference>
<comment type="catalytic activity">
    <reaction evidence="9">
        <text>S-methyl-5'-thioadenosine + phosphate = 5-(methylsulfanyl)-alpha-D-ribose 1-phosphate + adenine</text>
        <dbReference type="Rhea" id="RHEA:11852"/>
        <dbReference type="ChEBI" id="CHEBI:16708"/>
        <dbReference type="ChEBI" id="CHEBI:17509"/>
        <dbReference type="ChEBI" id="CHEBI:43474"/>
        <dbReference type="ChEBI" id="CHEBI:58533"/>
        <dbReference type="EC" id="2.4.2.28"/>
    </reaction>
    <physiologicalReaction direction="left-to-right" evidence="9">
        <dbReference type="Rhea" id="RHEA:11853"/>
    </physiologicalReaction>
</comment>
<evidence type="ECO:0000256" key="8">
    <source>
        <dbReference type="ARBA" id="ARBA00048968"/>
    </source>
</evidence>
<keyword evidence="3" id="KW-0808">Transferase</keyword>
<reference evidence="11 12" key="1">
    <citation type="submission" date="2024-06" db="EMBL/GenBank/DDBJ databases">
        <title>Sorghum-associated microbial communities from plants grown in Nebraska, USA.</title>
        <authorList>
            <person name="Schachtman D."/>
        </authorList>
    </citation>
    <scope>NUCLEOTIDE SEQUENCE [LARGE SCALE GENOMIC DNA]</scope>
    <source>
        <strain evidence="11 12">1757</strain>
    </source>
</reference>
<dbReference type="PANTHER" id="PTHR30616:SF2">
    <property type="entry name" value="PURINE NUCLEOSIDE PHOSPHORYLASE LACC1"/>
    <property type="match status" value="1"/>
</dbReference>
<comment type="catalytic activity">
    <reaction evidence="1">
        <text>inosine + phosphate = alpha-D-ribose 1-phosphate + hypoxanthine</text>
        <dbReference type="Rhea" id="RHEA:27646"/>
        <dbReference type="ChEBI" id="CHEBI:17368"/>
        <dbReference type="ChEBI" id="CHEBI:17596"/>
        <dbReference type="ChEBI" id="CHEBI:43474"/>
        <dbReference type="ChEBI" id="CHEBI:57720"/>
        <dbReference type="EC" id="2.4.2.1"/>
    </reaction>
    <physiologicalReaction direction="left-to-right" evidence="1">
        <dbReference type="Rhea" id="RHEA:27647"/>
    </physiologicalReaction>
</comment>
<dbReference type="InterPro" id="IPR011324">
    <property type="entry name" value="Cytotoxic_necrot_fac-like_cat"/>
</dbReference>
<gene>
    <name evidence="11" type="ORF">ABIE04_002972</name>
</gene>
<dbReference type="GO" id="GO:0016491">
    <property type="term" value="F:oxidoreductase activity"/>
    <property type="evidence" value="ECO:0007669"/>
    <property type="project" value="UniProtKB-KW"/>
</dbReference>
<dbReference type="CDD" id="cd16833">
    <property type="entry name" value="YfiH"/>
    <property type="match status" value="1"/>
</dbReference>
<evidence type="ECO:0000256" key="1">
    <source>
        <dbReference type="ARBA" id="ARBA00000553"/>
    </source>
</evidence>
<organism evidence="11 12">
    <name type="scientific">Rhodanobacter soli</name>
    <dbReference type="NCBI Taxonomy" id="590609"/>
    <lineage>
        <taxon>Bacteria</taxon>
        <taxon>Pseudomonadati</taxon>
        <taxon>Pseudomonadota</taxon>
        <taxon>Gammaproteobacteria</taxon>
        <taxon>Lysobacterales</taxon>
        <taxon>Rhodanobacteraceae</taxon>
        <taxon>Rhodanobacter</taxon>
    </lineage>
</organism>
<evidence type="ECO:0000256" key="6">
    <source>
        <dbReference type="ARBA" id="ARBA00022833"/>
    </source>
</evidence>
<keyword evidence="6" id="KW-0862">Zinc</keyword>
<dbReference type="NCBIfam" id="TIGR00726">
    <property type="entry name" value="peptidoglycan editing factor PgeF"/>
    <property type="match status" value="1"/>
</dbReference>
<keyword evidence="12" id="KW-1185">Reference proteome</keyword>
<keyword evidence="4" id="KW-0479">Metal-binding</keyword>
<comment type="catalytic activity">
    <reaction evidence="7">
        <text>adenosine + H2O + H(+) = inosine + NH4(+)</text>
        <dbReference type="Rhea" id="RHEA:24408"/>
        <dbReference type="ChEBI" id="CHEBI:15377"/>
        <dbReference type="ChEBI" id="CHEBI:15378"/>
        <dbReference type="ChEBI" id="CHEBI:16335"/>
        <dbReference type="ChEBI" id="CHEBI:17596"/>
        <dbReference type="ChEBI" id="CHEBI:28938"/>
        <dbReference type="EC" id="3.5.4.4"/>
    </reaction>
    <physiologicalReaction direction="left-to-right" evidence="7">
        <dbReference type="Rhea" id="RHEA:24409"/>
    </physiologicalReaction>
</comment>
<evidence type="ECO:0000256" key="9">
    <source>
        <dbReference type="ARBA" id="ARBA00049893"/>
    </source>
</evidence>
<evidence type="ECO:0000256" key="10">
    <source>
        <dbReference type="RuleBase" id="RU361274"/>
    </source>
</evidence>
<dbReference type="Proteomes" id="UP001549251">
    <property type="component" value="Unassembled WGS sequence"/>
</dbReference>
<name>A0ABV2Q0H9_9GAMM</name>
<comment type="catalytic activity">
    <reaction evidence="8">
        <text>adenosine + phosphate = alpha-D-ribose 1-phosphate + adenine</text>
        <dbReference type="Rhea" id="RHEA:27642"/>
        <dbReference type="ChEBI" id="CHEBI:16335"/>
        <dbReference type="ChEBI" id="CHEBI:16708"/>
        <dbReference type="ChEBI" id="CHEBI:43474"/>
        <dbReference type="ChEBI" id="CHEBI:57720"/>
        <dbReference type="EC" id="2.4.2.1"/>
    </reaction>
    <physiologicalReaction direction="left-to-right" evidence="8">
        <dbReference type="Rhea" id="RHEA:27643"/>
    </physiologicalReaction>
</comment>
<dbReference type="Pfam" id="PF02578">
    <property type="entry name" value="Cu-oxidase_4"/>
    <property type="match status" value="1"/>
</dbReference>
<dbReference type="Gene3D" id="3.60.140.10">
    <property type="entry name" value="CNF1/YfiH-like putative cysteine hydrolases"/>
    <property type="match status" value="1"/>
</dbReference>
<sequence length="259" mass="27251">MLATSRSRPPETMTDTWIFPDWPAPSRVHAAITTRQGPGISAAPFDRFNLGLRSADAVDAVQANRSALQQALRLPSAPRWLRQVHGAGVAELGPLPSADEPQADAAVSHIPGTVLAILTADCLPVLFCADDGGEIAAAHAGWRGLAGGVLEATLTQLGTPPARLLAWLGPCIGAASYEVGEEVRAAFVAHAAAAAECFVATRPGHWRCDLAGLARQRLAAAGVNRIHGGGFDTHADPRFYSYRRDGARSGRFASLIWLA</sequence>
<protein>
    <recommendedName>
        <fullName evidence="10">Purine nucleoside phosphorylase</fullName>
    </recommendedName>
</protein>
<dbReference type="SUPFAM" id="SSF64438">
    <property type="entry name" value="CNF1/YfiH-like putative cysteine hydrolases"/>
    <property type="match status" value="1"/>
</dbReference>
<evidence type="ECO:0000256" key="2">
    <source>
        <dbReference type="ARBA" id="ARBA00007353"/>
    </source>
</evidence>
<evidence type="ECO:0000313" key="12">
    <source>
        <dbReference type="Proteomes" id="UP001549251"/>
    </source>
</evidence>
<keyword evidence="5" id="KW-0378">Hydrolase</keyword>
<dbReference type="EMBL" id="JBEPSD010000003">
    <property type="protein sequence ID" value="MET4570593.1"/>
    <property type="molecule type" value="Genomic_DNA"/>
</dbReference>
<dbReference type="InterPro" id="IPR003730">
    <property type="entry name" value="Cu_polyphenol_OxRdtase"/>
</dbReference>
<evidence type="ECO:0000256" key="3">
    <source>
        <dbReference type="ARBA" id="ARBA00022679"/>
    </source>
</evidence>
<evidence type="ECO:0000256" key="5">
    <source>
        <dbReference type="ARBA" id="ARBA00022801"/>
    </source>
</evidence>
<comment type="similarity">
    <text evidence="2 10">Belongs to the purine nucleoside phosphorylase YfiH/LACC1 family.</text>
</comment>
<evidence type="ECO:0000256" key="7">
    <source>
        <dbReference type="ARBA" id="ARBA00047989"/>
    </source>
</evidence>
<keyword evidence="11" id="KW-0560">Oxidoreductase</keyword>
<accession>A0ABV2Q0H9</accession>
<comment type="caution">
    <text evidence="11">The sequence shown here is derived from an EMBL/GenBank/DDBJ whole genome shotgun (WGS) entry which is preliminary data.</text>
</comment>
<evidence type="ECO:0000256" key="4">
    <source>
        <dbReference type="ARBA" id="ARBA00022723"/>
    </source>
</evidence>
<proteinExistence type="inferred from homology"/>
<dbReference type="InterPro" id="IPR038371">
    <property type="entry name" value="Cu_polyphenol_OxRdtase_sf"/>
</dbReference>
<evidence type="ECO:0000313" key="11">
    <source>
        <dbReference type="EMBL" id="MET4570593.1"/>
    </source>
</evidence>